<gene>
    <name evidence="1" type="ORF">SAMN02745243_03058</name>
</gene>
<dbReference type="EMBL" id="FQZY01000053">
    <property type="protein sequence ID" value="SHK49051.1"/>
    <property type="molecule type" value="Genomic_DNA"/>
</dbReference>
<dbReference type="Proteomes" id="UP000184301">
    <property type="component" value="Unassembled WGS sequence"/>
</dbReference>
<sequence>MSSFQNTVQTHFWGEYVLNSMSAMSAISGKDKDAESTDRKKLNDLFEMVDDYIEQA</sequence>
<accession>A0A1M6SWF2</accession>
<proteinExistence type="predicted"/>
<protein>
    <submittedName>
        <fullName evidence="1">Uncharacterized protein</fullName>
    </submittedName>
</protein>
<dbReference type="OrthoDB" id="2085044at2"/>
<evidence type="ECO:0000313" key="1">
    <source>
        <dbReference type="EMBL" id="SHK49051.1"/>
    </source>
</evidence>
<organism evidence="1 2">
    <name type="scientific">Hespellia stercorisuis DSM 15480</name>
    <dbReference type="NCBI Taxonomy" id="1121950"/>
    <lineage>
        <taxon>Bacteria</taxon>
        <taxon>Bacillati</taxon>
        <taxon>Bacillota</taxon>
        <taxon>Clostridia</taxon>
        <taxon>Lachnospirales</taxon>
        <taxon>Lachnospiraceae</taxon>
        <taxon>Hespellia</taxon>
    </lineage>
</organism>
<dbReference type="AlphaFoldDB" id="A0A1M6SWF2"/>
<reference evidence="1 2" key="1">
    <citation type="submission" date="2016-11" db="EMBL/GenBank/DDBJ databases">
        <authorList>
            <person name="Jaros S."/>
            <person name="Januszkiewicz K."/>
            <person name="Wedrychowicz H."/>
        </authorList>
    </citation>
    <scope>NUCLEOTIDE SEQUENCE [LARGE SCALE GENOMIC DNA]</scope>
    <source>
        <strain evidence="1 2">DSM 15480</strain>
    </source>
</reference>
<evidence type="ECO:0000313" key="2">
    <source>
        <dbReference type="Proteomes" id="UP000184301"/>
    </source>
</evidence>
<keyword evidence="2" id="KW-1185">Reference proteome</keyword>
<name>A0A1M6SWF2_9FIRM</name>
<dbReference type="RefSeq" id="WP_159434658.1">
    <property type="nucleotide sequence ID" value="NZ_FQZY01000053.1"/>
</dbReference>